<reference evidence="8" key="1">
    <citation type="submission" date="2021-01" db="EMBL/GenBank/DDBJ databases">
        <authorList>
            <person name="Corre E."/>
            <person name="Pelletier E."/>
            <person name="Niang G."/>
            <person name="Scheremetjew M."/>
            <person name="Finn R."/>
            <person name="Kale V."/>
            <person name="Holt S."/>
            <person name="Cochrane G."/>
            <person name="Meng A."/>
            <person name="Brown T."/>
            <person name="Cohen L."/>
        </authorList>
    </citation>
    <scope>NUCLEOTIDE SEQUENCE</scope>
    <source>
        <strain evidence="8">Ras09</strain>
    </source>
</reference>
<accession>A0A7S3CK60</accession>
<dbReference type="InterPro" id="IPR056263">
    <property type="entry name" value="RPN11_C"/>
</dbReference>
<protein>
    <recommendedName>
        <fullName evidence="7">26S proteasome regulatory subunit RPN11 C-terminal domain-containing protein</fullName>
    </recommendedName>
</protein>
<evidence type="ECO:0000256" key="6">
    <source>
        <dbReference type="ARBA" id="ARBA00023049"/>
    </source>
</evidence>
<evidence type="ECO:0000256" key="5">
    <source>
        <dbReference type="ARBA" id="ARBA00022942"/>
    </source>
</evidence>
<keyword evidence="6" id="KW-0482">Metalloprotease</keyword>
<dbReference type="EMBL" id="HBIA01003590">
    <property type="protein sequence ID" value="CAE0230077.1"/>
    <property type="molecule type" value="Transcribed_RNA"/>
</dbReference>
<name>A0A7S3CK60_9SPIT</name>
<dbReference type="Pfam" id="PF23594">
    <property type="entry name" value="RPN11_C"/>
    <property type="match status" value="1"/>
</dbReference>
<dbReference type="GO" id="GO:0008237">
    <property type="term" value="F:metallopeptidase activity"/>
    <property type="evidence" value="ECO:0007669"/>
    <property type="project" value="UniProtKB-KW"/>
</dbReference>
<dbReference type="GO" id="GO:0046872">
    <property type="term" value="F:metal ion binding"/>
    <property type="evidence" value="ECO:0007669"/>
    <property type="project" value="UniProtKB-KW"/>
</dbReference>
<evidence type="ECO:0000256" key="2">
    <source>
        <dbReference type="ARBA" id="ARBA00022723"/>
    </source>
</evidence>
<keyword evidence="3" id="KW-0378">Hydrolase</keyword>
<keyword evidence="5" id="KW-0647">Proteasome</keyword>
<organism evidence="8">
    <name type="scientific">Strombidium rassoulzadegani</name>
    <dbReference type="NCBI Taxonomy" id="1082188"/>
    <lineage>
        <taxon>Eukaryota</taxon>
        <taxon>Sar</taxon>
        <taxon>Alveolata</taxon>
        <taxon>Ciliophora</taxon>
        <taxon>Intramacronucleata</taxon>
        <taxon>Spirotrichea</taxon>
        <taxon>Oligotrichia</taxon>
        <taxon>Strombidiidae</taxon>
        <taxon>Strombidium</taxon>
    </lineage>
</organism>
<dbReference type="Gene3D" id="3.40.140.10">
    <property type="entry name" value="Cytidine Deaminase, domain 2"/>
    <property type="match status" value="1"/>
</dbReference>
<dbReference type="PANTHER" id="PTHR10410">
    <property type="entry name" value="EUKARYOTIC TRANSLATION INITIATION FACTOR 3 -RELATED"/>
    <property type="match status" value="1"/>
</dbReference>
<dbReference type="InterPro" id="IPR050242">
    <property type="entry name" value="JAMM_MPN+_peptidase_M67A"/>
</dbReference>
<proteinExistence type="predicted"/>
<evidence type="ECO:0000256" key="4">
    <source>
        <dbReference type="ARBA" id="ARBA00022833"/>
    </source>
</evidence>
<evidence type="ECO:0000259" key="7">
    <source>
        <dbReference type="Pfam" id="PF23594"/>
    </source>
</evidence>
<gene>
    <name evidence="8" type="ORF">SRAS04492_LOCUS1864</name>
</gene>
<keyword evidence="4" id="KW-0862">Zinc</keyword>
<dbReference type="GO" id="GO:0006508">
    <property type="term" value="P:proteolysis"/>
    <property type="evidence" value="ECO:0007669"/>
    <property type="project" value="UniProtKB-KW"/>
</dbReference>
<keyword evidence="2" id="KW-0479">Metal-binding</keyword>
<dbReference type="AlphaFoldDB" id="A0A7S3CK60"/>
<evidence type="ECO:0000313" key="8">
    <source>
        <dbReference type="EMBL" id="CAE0230077.1"/>
    </source>
</evidence>
<dbReference type="GO" id="GO:0000502">
    <property type="term" value="C:proteasome complex"/>
    <property type="evidence" value="ECO:0007669"/>
    <property type="project" value="UniProtKB-KW"/>
</dbReference>
<feature type="domain" description="26S proteasome regulatory subunit RPN11 C-terminal" evidence="7">
    <location>
        <begin position="95"/>
        <end position="173"/>
    </location>
</feature>
<keyword evidence="1" id="KW-0645">Protease</keyword>
<evidence type="ECO:0000256" key="1">
    <source>
        <dbReference type="ARBA" id="ARBA00022670"/>
    </source>
</evidence>
<evidence type="ECO:0000256" key="3">
    <source>
        <dbReference type="ARBA" id="ARBA00022801"/>
    </source>
</evidence>
<sequence length="175" mass="20184">MLNSKAVGVVVDPVQSVKGKVLIDAFRSIDPQYIMRGMEPRQTTSNIGHLSKPSIVALAHGLNKHYYSIAINYRKSEMEQRMLLNLNKVNWSNALKQKNYENHKKQNIETLKNLRRLTSEYNKWIQEENKQSEKEFVVSSVGKMNPKNHLMSNIEDTMNENVMECLGTMLNTVVF</sequence>